<organism evidence="2 3">
    <name type="scientific">Acinetobacter proteolyticus</name>
    <dbReference type="NCBI Taxonomy" id="1776741"/>
    <lineage>
        <taxon>Bacteria</taxon>
        <taxon>Pseudomonadati</taxon>
        <taxon>Pseudomonadota</taxon>
        <taxon>Gammaproteobacteria</taxon>
        <taxon>Moraxellales</taxon>
        <taxon>Moraxellaceae</taxon>
        <taxon>Acinetobacter</taxon>
    </lineage>
</organism>
<proteinExistence type="predicted"/>
<protein>
    <recommendedName>
        <fullName evidence="4">DUF1376 domain-containing protein</fullName>
    </recommendedName>
</protein>
<dbReference type="RefSeq" id="WP_159724392.1">
    <property type="nucleotide sequence ID" value="NZ_LR732744.1"/>
</dbReference>
<reference evidence="2 3" key="1">
    <citation type="submission" date="2019-10" db="EMBL/GenBank/DDBJ databases">
        <authorList>
            <person name="Karimi E."/>
        </authorList>
    </citation>
    <scope>NUCLEOTIDE SEQUENCE [LARGE SCALE GENOMIC DNA]</scope>
    <source>
        <strain evidence="2">Acinetobacter sp. 8BE</strain>
    </source>
</reference>
<dbReference type="Pfam" id="PF07120">
    <property type="entry name" value="DUF1376"/>
    <property type="match status" value="1"/>
</dbReference>
<dbReference type="Proteomes" id="UP000430404">
    <property type="component" value="Unassembled WGS sequence"/>
</dbReference>
<evidence type="ECO:0000313" key="2">
    <source>
        <dbReference type="EMBL" id="VXA58254.1"/>
    </source>
</evidence>
<feature type="region of interest" description="Disordered" evidence="1">
    <location>
        <begin position="271"/>
        <end position="293"/>
    </location>
</feature>
<feature type="compositionally biased region" description="Low complexity" evidence="1">
    <location>
        <begin position="157"/>
        <end position="169"/>
    </location>
</feature>
<evidence type="ECO:0000313" key="3">
    <source>
        <dbReference type="Proteomes" id="UP000430404"/>
    </source>
</evidence>
<evidence type="ECO:0000256" key="1">
    <source>
        <dbReference type="SAM" id="MobiDB-lite"/>
    </source>
</evidence>
<name>A0A653KB71_9GAMM</name>
<accession>A0A653KB71</accession>
<dbReference type="AlphaFoldDB" id="A0A653KB71"/>
<sequence>MSNQDVDIWMPIYIGDMLAKTTRMTTEQIGASFLLMMDYWRNGAVPDDNNVIASVIRSNISKAKALKNALINSNLFEVIDGQLSSQYLDGLKAQAESNKSSKSDRAKKAAEARWSKNQDSSIDDASSEHNPSNANAHAQAMHKHAPSNAQAMLEECPSSSPSSINNIHSNTHEENSLDADLNLWTPTLDQINAWRQRAFLQITTQEEFDQTMVTFLPHYAPQIRSGRLTQNQVFSKYINWIKRDNTNDKAPTGKKINPVKSYSTKQVNDAWENQPNTDDRPFHGTVVIPENLK</sequence>
<feature type="compositionally biased region" description="Basic and acidic residues" evidence="1">
    <location>
        <begin position="99"/>
        <end position="116"/>
    </location>
</feature>
<dbReference type="InterPro" id="IPR010781">
    <property type="entry name" value="DUF1376"/>
</dbReference>
<feature type="compositionally biased region" description="Polar residues" evidence="1">
    <location>
        <begin position="117"/>
        <end position="136"/>
    </location>
</feature>
<dbReference type="EMBL" id="CABWKZ010000056">
    <property type="protein sequence ID" value="VXA58254.1"/>
    <property type="molecule type" value="Genomic_DNA"/>
</dbReference>
<evidence type="ECO:0008006" key="4">
    <source>
        <dbReference type="Google" id="ProtNLM"/>
    </source>
</evidence>
<feature type="region of interest" description="Disordered" evidence="1">
    <location>
        <begin position="95"/>
        <end position="170"/>
    </location>
</feature>
<gene>
    <name evidence="2" type="ORF">ACI8B_60096</name>
</gene>